<dbReference type="AlphaFoldDB" id="A0A843WPU8"/>
<sequence>MNITREEAKASNLVVGTVPILGRFARVLIDPGATHYFASEEFFGSLTEFAPEQTCDLVVKLPTRTTFSCKGSLDTTISGVDTMAQRKDRNVKKRSTSVDTSLGQKQLDHLKEADQVEADFCEEFKEDPEDQKCRASPRNFQRSKTFTIRPSTREYIWREKLSIQFSSSFFSSE</sequence>
<protein>
    <submittedName>
        <fullName evidence="1">Uncharacterized protein</fullName>
    </submittedName>
</protein>
<keyword evidence="2" id="KW-1185">Reference proteome</keyword>
<comment type="caution">
    <text evidence="1">The sequence shown here is derived from an EMBL/GenBank/DDBJ whole genome shotgun (WGS) entry which is preliminary data.</text>
</comment>
<name>A0A843WPU8_COLES</name>
<proteinExistence type="predicted"/>
<dbReference type="Pfam" id="PF08284">
    <property type="entry name" value="RVP_2"/>
    <property type="match status" value="1"/>
</dbReference>
<reference evidence="1" key="1">
    <citation type="submission" date="2017-07" db="EMBL/GenBank/DDBJ databases">
        <title>Taro Niue Genome Assembly and Annotation.</title>
        <authorList>
            <person name="Atibalentja N."/>
            <person name="Keating K."/>
            <person name="Fields C.J."/>
        </authorList>
    </citation>
    <scope>NUCLEOTIDE SEQUENCE</scope>
    <source>
        <strain evidence="1">Niue_2</strain>
        <tissue evidence="1">Leaf</tissue>
    </source>
</reference>
<dbReference type="EMBL" id="NMUH01005162">
    <property type="protein sequence ID" value="MQM11979.1"/>
    <property type="molecule type" value="Genomic_DNA"/>
</dbReference>
<evidence type="ECO:0000313" key="2">
    <source>
        <dbReference type="Proteomes" id="UP000652761"/>
    </source>
</evidence>
<dbReference type="Proteomes" id="UP000652761">
    <property type="component" value="Unassembled WGS sequence"/>
</dbReference>
<evidence type="ECO:0000313" key="1">
    <source>
        <dbReference type="EMBL" id="MQM11979.1"/>
    </source>
</evidence>
<accession>A0A843WPU8</accession>
<organism evidence="1 2">
    <name type="scientific">Colocasia esculenta</name>
    <name type="common">Wild taro</name>
    <name type="synonym">Arum esculentum</name>
    <dbReference type="NCBI Taxonomy" id="4460"/>
    <lineage>
        <taxon>Eukaryota</taxon>
        <taxon>Viridiplantae</taxon>
        <taxon>Streptophyta</taxon>
        <taxon>Embryophyta</taxon>
        <taxon>Tracheophyta</taxon>
        <taxon>Spermatophyta</taxon>
        <taxon>Magnoliopsida</taxon>
        <taxon>Liliopsida</taxon>
        <taxon>Araceae</taxon>
        <taxon>Aroideae</taxon>
        <taxon>Colocasieae</taxon>
        <taxon>Colocasia</taxon>
    </lineage>
</organism>
<gene>
    <name evidence="1" type="ORF">Taro_044891</name>
</gene>